<evidence type="ECO:0000256" key="7">
    <source>
        <dbReference type="ARBA" id="ARBA00022723"/>
    </source>
</evidence>
<keyword evidence="7" id="KW-0479">Metal-binding</keyword>
<evidence type="ECO:0000256" key="14">
    <source>
        <dbReference type="ARBA" id="ARBA00023140"/>
    </source>
</evidence>
<keyword evidence="8 18" id="KW-0863">Zinc-finger</keyword>
<evidence type="ECO:0000256" key="18">
    <source>
        <dbReference type="PROSITE-ProRule" id="PRU00175"/>
    </source>
</evidence>
<evidence type="ECO:0000313" key="21">
    <source>
        <dbReference type="Proteomes" id="UP001472866"/>
    </source>
</evidence>
<evidence type="ECO:0000256" key="15">
    <source>
        <dbReference type="ARBA" id="ARBA00032511"/>
    </source>
</evidence>
<protein>
    <recommendedName>
        <fullName evidence="17">RING-type E3 ubiquitin transferase (cysteine targeting)</fullName>
        <ecNumber evidence="17">2.3.2.36</ecNumber>
    </recommendedName>
    <alternativeName>
        <fullName evidence="15">Peroxin-2</fullName>
    </alternativeName>
</protein>
<keyword evidence="21" id="KW-1185">Reference proteome</keyword>
<dbReference type="EC" id="2.3.2.36" evidence="17"/>
<keyword evidence="14" id="KW-0576">Peroxisome</keyword>
<evidence type="ECO:0000256" key="16">
    <source>
        <dbReference type="ARBA" id="ARBA00034438"/>
    </source>
</evidence>
<dbReference type="SUPFAM" id="SSF57850">
    <property type="entry name" value="RING/U-box"/>
    <property type="match status" value="1"/>
</dbReference>
<dbReference type="PANTHER" id="PTHR48178">
    <property type="entry name" value="PEROXISOME BIOGENESIS FACTOR 2"/>
    <property type="match status" value="1"/>
</dbReference>
<dbReference type="Pfam" id="PF04757">
    <property type="entry name" value="Pex2_Pex12"/>
    <property type="match status" value="1"/>
</dbReference>
<keyword evidence="11" id="KW-0653">Protein transport</keyword>
<comment type="pathway">
    <text evidence="2">Protein modification; protein ubiquitination.</text>
</comment>
<dbReference type="PANTHER" id="PTHR48178:SF1">
    <property type="entry name" value="PEROXISOME BIOGENESIS FACTOR 2"/>
    <property type="match status" value="1"/>
</dbReference>
<dbReference type="GO" id="GO:0016558">
    <property type="term" value="P:protein import into peroxisome matrix"/>
    <property type="evidence" value="ECO:0007669"/>
    <property type="project" value="InterPro"/>
</dbReference>
<accession>A0AAX4NYL3</accession>
<keyword evidence="10" id="KW-0862">Zinc</keyword>
<evidence type="ECO:0000256" key="1">
    <source>
        <dbReference type="ARBA" id="ARBA00004585"/>
    </source>
</evidence>
<evidence type="ECO:0000256" key="13">
    <source>
        <dbReference type="ARBA" id="ARBA00023136"/>
    </source>
</evidence>
<dbReference type="PROSITE" id="PS50089">
    <property type="entry name" value="ZF_RING_2"/>
    <property type="match status" value="1"/>
</dbReference>
<dbReference type="InterPro" id="IPR006845">
    <property type="entry name" value="Pex_N"/>
</dbReference>
<evidence type="ECO:0000256" key="12">
    <source>
        <dbReference type="ARBA" id="ARBA00022989"/>
    </source>
</evidence>
<dbReference type="Proteomes" id="UP001472866">
    <property type="component" value="Chromosome 01"/>
</dbReference>
<dbReference type="InterPro" id="IPR001841">
    <property type="entry name" value="Znf_RING"/>
</dbReference>
<dbReference type="GO" id="GO:0061630">
    <property type="term" value="F:ubiquitin protein ligase activity"/>
    <property type="evidence" value="ECO:0007669"/>
    <property type="project" value="UniProtKB-EC"/>
</dbReference>
<evidence type="ECO:0000256" key="4">
    <source>
        <dbReference type="ARBA" id="ARBA00022448"/>
    </source>
</evidence>
<dbReference type="EMBL" id="CP151501">
    <property type="protein sequence ID" value="WZN58923.1"/>
    <property type="molecule type" value="Genomic_DNA"/>
</dbReference>
<sequence>MALVQEFLREGGGAGEASTSAGGDGDGARGSAGLPEAFSFAASLFPLRSLALDAQVLDDSLGQQLRTEVSRATSLLPARTVLRVQAEVKLLVEVSVLALTVGLGRPTPGMEILSLRHQNRLSALQRALLCTVGPGSRWLAERFETLASSRNMAEAESGWELLAWRSYCFASLSSSVLKTLNLCLFFRNGKYSTLTERVLGVTKVYEDPMIVRAGTLGVLDDHLFWLNLYDFVTDMTPLASRGLRGLGSLAERAKLYALGRLEAIGLKAASGRGAQTDKGPGENKGLSCCGICGKDPVASMVRAHPCGHEHCYFCLATRLASSNDFRCKVCGARVEGIAR</sequence>
<keyword evidence="6" id="KW-0812">Transmembrane</keyword>
<evidence type="ECO:0000313" key="20">
    <source>
        <dbReference type="EMBL" id="WZN58923.1"/>
    </source>
</evidence>
<evidence type="ECO:0000256" key="17">
    <source>
        <dbReference type="ARBA" id="ARBA00034523"/>
    </source>
</evidence>
<dbReference type="GO" id="GO:0008270">
    <property type="term" value="F:zinc ion binding"/>
    <property type="evidence" value="ECO:0007669"/>
    <property type="project" value="UniProtKB-KW"/>
</dbReference>
<gene>
    <name evidence="20" type="ORF">HKI87_01g04480</name>
</gene>
<keyword evidence="5" id="KW-0808">Transferase</keyword>
<comment type="similarity">
    <text evidence="3">Belongs to the pex2/pex10/pex12 family.</text>
</comment>
<evidence type="ECO:0000256" key="3">
    <source>
        <dbReference type="ARBA" id="ARBA00008704"/>
    </source>
</evidence>
<evidence type="ECO:0000256" key="9">
    <source>
        <dbReference type="ARBA" id="ARBA00022786"/>
    </source>
</evidence>
<keyword evidence="4" id="KW-0813">Transport</keyword>
<comment type="catalytic activity">
    <reaction evidence="16">
        <text>[E2 ubiquitin-conjugating enzyme]-S-ubiquitinyl-L-cysteine + [acceptor protein]-L-cysteine = [E2 ubiquitin-conjugating enzyme]-L-cysteine + [acceptor protein]-S-ubiquitinyl-L-cysteine.</text>
        <dbReference type="EC" id="2.3.2.36"/>
    </reaction>
</comment>
<reference evidence="20 21" key="1">
    <citation type="submission" date="2024-03" db="EMBL/GenBank/DDBJ databases">
        <title>Complete genome sequence of the green alga Chloropicon roscoffensis RCC1871.</title>
        <authorList>
            <person name="Lemieux C."/>
            <person name="Pombert J.-F."/>
            <person name="Otis C."/>
            <person name="Turmel M."/>
        </authorList>
    </citation>
    <scope>NUCLEOTIDE SEQUENCE [LARGE SCALE GENOMIC DNA]</scope>
    <source>
        <strain evidence="20 21">RCC1871</strain>
    </source>
</reference>
<evidence type="ECO:0000256" key="6">
    <source>
        <dbReference type="ARBA" id="ARBA00022692"/>
    </source>
</evidence>
<keyword evidence="13" id="KW-0472">Membrane</keyword>
<organism evidence="20 21">
    <name type="scientific">Chloropicon roscoffensis</name>
    <dbReference type="NCBI Taxonomy" id="1461544"/>
    <lineage>
        <taxon>Eukaryota</taxon>
        <taxon>Viridiplantae</taxon>
        <taxon>Chlorophyta</taxon>
        <taxon>Chloropicophyceae</taxon>
        <taxon>Chloropicales</taxon>
        <taxon>Chloropicaceae</taxon>
        <taxon>Chloropicon</taxon>
    </lineage>
</organism>
<dbReference type="InterPro" id="IPR025654">
    <property type="entry name" value="PEX2/10"/>
</dbReference>
<evidence type="ECO:0000256" key="8">
    <source>
        <dbReference type="ARBA" id="ARBA00022771"/>
    </source>
</evidence>
<name>A0AAX4NYL3_9CHLO</name>
<evidence type="ECO:0000259" key="19">
    <source>
        <dbReference type="PROSITE" id="PS50089"/>
    </source>
</evidence>
<dbReference type="AlphaFoldDB" id="A0AAX4NYL3"/>
<evidence type="ECO:0000256" key="10">
    <source>
        <dbReference type="ARBA" id="ARBA00022833"/>
    </source>
</evidence>
<dbReference type="GO" id="GO:0005778">
    <property type="term" value="C:peroxisomal membrane"/>
    <property type="evidence" value="ECO:0007669"/>
    <property type="project" value="UniProtKB-SubCell"/>
</dbReference>
<comment type="subcellular location">
    <subcellularLocation>
        <location evidence="1">Peroxisome membrane</location>
        <topology evidence="1">Multi-pass membrane protein</topology>
    </subcellularLocation>
</comment>
<proteinExistence type="inferred from homology"/>
<evidence type="ECO:0000256" key="5">
    <source>
        <dbReference type="ARBA" id="ARBA00022679"/>
    </source>
</evidence>
<keyword evidence="9" id="KW-0833">Ubl conjugation pathway</keyword>
<feature type="domain" description="RING-type" evidence="19">
    <location>
        <begin position="289"/>
        <end position="330"/>
    </location>
</feature>
<evidence type="ECO:0000256" key="11">
    <source>
        <dbReference type="ARBA" id="ARBA00022927"/>
    </source>
</evidence>
<keyword evidence="12" id="KW-1133">Transmembrane helix</keyword>
<evidence type="ECO:0000256" key="2">
    <source>
        <dbReference type="ARBA" id="ARBA00004906"/>
    </source>
</evidence>